<dbReference type="SUPFAM" id="SSF144091">
    <property type="entry name" value="Rhomboid-like"/>
    <property type="match status" value="1"/>
</dbReference>
<protein>
    <recommendedName>
        <fullName evidence="8">Rhomboid family intramembrane serine protease</fullName>
    </recommendedName>
</protein>
<feature type="transmembrane region" description="Helical" evidence="5">
    <location>
        <begin position="56"/>
        <end position="82"/>
    </location>
</feature>
<proteinExistence type="predicted"/>
<feature type="transmembrane region" description="Helical" evidence="5">
    <location>
        <begin position="94"/>
        <end position="118"/>
    </location>
</feature>
<comment type="caution">
    <text evidence="6">The sequence shown here is derived from an EMBL/GenBank/DDBJ whole genome shotgun (WGS) entry which is preliminary data.</text>
</comment>
<keyword evidence="3 5" id="KW-1133">Transmembrane helix</keyword>
<evidence type="ECO:0000256" key="3">
    <source>
        <dbReference type="ARBA" id="ARBA00022989"/>
    </source>
</evidence>
<name>A0A395VAX5_9FIRM</name>
<evidence type="ECO:0000256" key="1">
    <source>
        <dbReference type="ARBA" id="ARBA00004141"/>
    </source>
</evidence>
<evidence type="ECO:0000313" key="6">
    <source>
        <dbReference type="EMBL" id="RGS42370.1"/>
    </source>
</evidence>
<evidence type="ECO:0000256" key="4">
    <source>
        <dbReference type="ARBA" id="ARBA00023136"/>
    </source>
</evidence>
<dbReference type="InterPro" id="IPR035952">
    <property type="entry name" value="Rhomboid-like_sf"/>
</dbReference>
<dbReference type="AlphaFoldDB" id="A0A395VAX5"/>
<feature type="transmembrane region" description="Helical" evidence="5">
    <location>
        <begin position="189"/>
        <end position="207"/>
    </location>
</feature>
<dbReference type="RefSeq" id="WP_118096610.1">
    <property type="nucleotide sequence ID" value="NZ_QRVL01000001.1"/>
</dbReference>
<keyword evidence="4 5" id="KW-0472">Membrane</keyword>
<evidence type="ECO:0000256" key="2">
    <source>
        <dbReference type="ARBA" id="ARBA00022692"/>
    </source>
</evidence>
<reference evidence="6 7" key="1">
    <citation type="submission" date="2018-08" db="EMBL/GenBank/DDBJ databases">
        <title>A genome reference for cultivated species of the human gut microbiota.</title>
        <authorList>
            <person name="Zou Y."/>
            <person name="Xue W."/>
            <person name="Luo G."/>
        </authorList>
    </citation>
    <scope>NUCLEOTIDE SEQUENCE [LARGE SCALE GENOMIC DNA]</scope>
    <source>
        <strain evidence="6 7">AF22-12AC</strain>
    </source>
</reference>
<feature type="transmembrane region" description="Helical" evidence="5">
    <location>
        <begin position="130"/>
        <end position="152"/>
    </location>
</feature>
<evidence type="ECO:0000313" key="7">
    <source>
        <dbReference type="Proteomes" id="UP000266172"/>
    </source>
</evidence>
<feature type="transmembrane region" description="Helical" evidence="5">
    <location>
        <begin position="159"/>
        <end position="183"/>
    </location>
</feature>
<evidence type="ECO:0000256" key="5">
    <source>
        <dbReference type="SAM" id="Phobius"/>
    </source>
</evidence>
<dbReference type="Gene3D" id="1.20.1540.10">
    <property type="entry name" value="Rhomboid-like"/>
    <property type="match status" value="1"/>
</dbReference>
<dbReference type="Proteomes" id="UP000266172">
    <property type="component" value="Unassembled WGS sequence"/>
</dbReference>
<accession>A0A395VAX5</accession>
<gene>
    <name evidence="6" type="ORF">DWX93_03325</name>
</gene>
<sequence length="285" mass="33250">MNWLNKLERKFGNWAIPNLIVWLIGAYTIGFVLYQVNPSIIGLLMLSPYHILHGQVWRLITWVFMPTDMNLVYLLIMALFYYQLGTTLERTWGTFRFNVYIFGGMLFTVIGAFLLYGIMYLLNGGVTTEMLLIGTSFSTSYINMSIFLAFACMYPDMQVLLMFIIPIKMKWMAVVYGVLIALSFFETGWAGRVAIFMSLLNFIIFFFSTRNLKRYTPHEVHRRQKFKADMRRPQGYAGGAKHKCAVCGRTELDDPTLEFRFCSKCEGNYEYCQDHLFTHQHIRMS</sequence>
<feature type="transmembrane region" description="Helical" evidence="5">
    <location>
        <begin position="12"/>
        <end position="36"/>
    </location>
</feature>
<keyword evidence="2 5" id="KW-0812">Transmembrane</keyword>
<organism evidence="6 7">
    <name type="scientific">Roseburia hominis</name>
    <dbReference type="NCBI Taxonomy" id="301301"/>
    <lineage>
        <taxon>Bacteria</taxon>
        <taxon>Bacillati</taxon>
        <taxon>Bacillota</taxon>
        <taxon>Clostridia</taxon>
        <taxon>Lachnospirales</taxon>
        <taxon>Lachnospiraceae</taxon>
        <taxon>Roseburia</taxon>
    </lineage>
</organism>
<comment type="subcellular location">
    <subcellularLocation>
        <location evidence="1">Membrane</location>
        <topology evidence="1">Multi-pass membrane protein</topology>
    </subcellularLocation>
</comment>
<dbReference type="EMBL" id="QRVL01000001">
    <property type="protein sequence ID" value="RGS42370.1"/>
    <property type="molecule type" value="Genomic_DNA"/>
</dbReference>
<dbReference type="GO" id="GO:0016020">
    <property type="term" value="C:membrane"/>
    <property type="evidence" value="ECO:0007669"/>
    <property type="project" value="UniProtKB-SubCell"/>
</dbReference>
<evidence type="ECO:0008006" key="8">
    <source>
        <dbReference type="Google" id="ProtNLM"/>
    </source>
</evidence>